<keyword evidence="3" id="KW-0677">Repeat</keyword>
<dbReference type="PROSITE" id="PS50176">
    <property type="entry name" value="ARM_REPEAT"/>
    <property type="match status" value="1"/>
</dbReference>
<comment type="caution">
    <text evidence="7">The sequence shown here is derived from an EMBL/GenBank/DDBJ whole genome shotgun (WGS) entry which is preliminary data.</text>
</comment>
<dbReference type="PANTHER" id="PTHR23316">
    <property type="entry name" value="IMPORTIN ALPHA"/>
    <property type="match status" value="1"/>
</dbReference>
<organism evidence="7 8">
    <name type="scientific">Anaeramoeba flamelloides</name>
    <dbReference type="NCBI Taxonomy" id="1746091"/>
    <lineage>
        <taxon>Eukaryota</taxon>
        <taxon>Metamonada</taxon>
        <taxon>Anaeramoebidae</taxon>
        <taxon>Anaeramoeba</taxon>
    </lineage>
</organism>
<evidence type="ECO:0000256" key="2">
    <source>
        <dbReference type="ARBA" id="ARBA00022448"/>
    </source>
</evidence>
<sequence>MNFKKKLLRRKKLYKLKTTRFSSSTKRLELTINISKQKKDQIISKKRNMFEIQTKVIEEEIGEEQYQKMIESIPRITNKLMDNFCSNKLYLVKELKEIVSLEHKPPFNEIINSGVIKVLVDFLQDDNNLQLQFESAWILSNIASGTSHQTQCIVENETIPIFVRLLNSRSELVSEQAVWAIGNIAIDRVEYRNDLLLLGVFPILLEILLNVTNDGFILNILWTLSNLIRGEPHLNFHQIAKAFPVLNNYLYHKNQKIVNSTVWALSYLSNQQTEAIPIIQELRIIDQILIQLKKKSWEIYIPLIRLLGQIASGNIKQTQKILDAGVLSIFKELLCDESEIIRKETCWILSIICSGDKDQIQEVIDNNIIQILINILKNDKFSVKRMCCYAISNIVFLGSDMQRLLISKFGVLEPLCKMLGIKDTQVLFFTLEAIEKILILGENYESKKIKSNNTYPGLINQFEDIGGLEQLYYFLTFPNSKIREIVTRIIERFYLISDQDSDELLPNERNFVQKTAAQNILENNENKNIENN</sequence>
<evidence type="ECO:0000256" key="6">
    <source>
        <dbReference type="PROSITE-ProRule" id="PRU00259"/>
    </source>
</evidence>
<keyword evidence="2 5" id="KW-0813">Transport</keyword>
<dbReference type="InterPro" id="IPR016024">
    <property type="entry name" value="ARM-type_fold"/>
</dbReference>
<evidence type="ECO:0000256" key="4">
    <source>
        <dbReference type="ARBA" id="ARBA00022927"/>
    </source>
</evidence>
<evidence type="ECO:0000256" key="5">
    <source>
        <dbReference type="PIRNR" id="PIRNR005673"/>
    </source>
</evidence>
<dbReference type="InterPro" id="IPR000225">
    <property type="entry name" value="Armadillo"/>
</dbReference>
<feature type="repeat" description="ARM" evidence="6">
    <location>
        <begin position="114"/>
        <end position="143"/>
    </location>
</feature>
<dbReference type="GO" id="GO:0061608">
    <property type="term" value="F:nuclear import signal receptor activity"/>
    <property type="evidence" value="ECO:0007669"/>
    <property type="project" value="InterPro"/>
</dbReference>
<gene>
    <name evidence="7" type="ORF">M0812_29251</name>
</gene>
<dbReference type="SUPFAM" id="SSF48371">
    <property type="entry name" value="ARM repeat"/>
    <property type="match status" value="1"/>
</dbReference>
<evidence type="ECO:0000256" key="3">
    <source>
        <dbReference type="ARBA" id="ARBA00022737"/>
    </source>
</evidence>
<comment type="similarity">
    <text evidence="1 5">Belongs to the importin alpha family.</text>
</comment>
<reference evidence="7" key="1">
    <citation type="submission" date="2022-08" db="EMBL/GenBank/DDBJ databases">
        <title>Novel sulphate-reducing endosymbionts in the free-living metamonad Anaeramoeba.</title>
        <authorList>
            <person name="Jerlstrom-Hultqvist J."/>
            <person name="Cepicka I."/>
            <person name="Gallot-Lavallee L."/>
            <person name="Salas-Leiva D."/>
            <person name="Curtis B.A."/>
            <person name="Zahonova K."/>
            <person name="Pipaliya S."/>
            <person name="Dacks J."/>
            <person name="Roger A.J."/>
        </authorList>
    </citation>
    <scope>NUCLEOTIDE SEQUENCE</scope>
    <source>
        <strain evidence="7">Busselton2</strain>
    </source>
</reference>
<dbReference type="AlphaFoldDB" id="A0AAV7Y4S9"/>
<evidence type="ECO:0000313" key="7">
    <source>
        <dbReference type="EMBL" id="KAJ3424529.1"/>
    </source>
</evidence>
<dbReference type="GO" id="GO:0006606">
    <property type="term" value="P:protein import into nucleus"/>
    <property type="evidence" value="ECO:0007669"/>
    <property type="project" value="InterPro"/>
</dbReference>
<keyword evidence="4 5" id="KW-0653">Protein transport</keyword>
<dbReference type="InterPro" id="IPR024931">
    <property type="entry name" value="Importin_alpha"/>
</dbReference>
<dbReference type="Proteomes" id="UP001146793">
    <property type="component" value="Unassembled WGS sequence"/>
</dbReference>
<name>A0AAV7Y4S9_9EUKA</name>
<evidence type="ECO:0000256" key="1">
    <source>
        <dbReference type="ARBA" id="ARBA00010394"/>
    </source>
</evidence>
<dbReference type="GO" id="GO:0005737">
    <property type="term" value="C:cytoplasm"/>
    <property type="evidence" value="ECO:0007669"/>
    <property type="project" value="InterPro"/>
</dbReference>
<dbReference type="Pfam" id="PF00514">
    <property type="entry name" value="Arm"/>
    <property type="match status" value="4"/>
</dbReference>
<dbReference type="EMBL" id="JANTQA010000072">
    <property type="protein sequence ID" value="KAJ3424529.1"/>
    <property type="molecule type" value="Genomic_DNA"/>
</dbReference>
<dbReference type="PIRSF" id="PIRSF005673">
    <property type="entry name" value="Importin_alpha"/>
    <property type="match status" value="1"/>
</dbReference>
<dbReference type="Gene3D" id="1.25.10.10">
    <property type="entry name" value="Leucine-rich Repeat Variant"/>
    <property type="match status" value="1"/>
</dbReference>
<dbReference type="SMART" id="SM00185">
    <property type="entry name" value="ARM"/>
    <property type="match status" value="8"/>
</dbReference>
<protein>
    <recommendedName>
        <fullName evidence="5">Importin subunit alpha</fullName>
    </recommendedName>
</protein>
<evidence type="ECO:0000313" key="8">
    <source>
        <dbReference type="Proteomes" id="UP001146793"/>
    </source>
</evidence>
<dbReference type="InterPro" id="IPR011989">
    <property type="entry name" value="ARM-like"/>
</dbReference>
<proteinExistence type="inferred from homology"/>
<accession>A0AAV7Y4S9</accession>